<dbReference type="RefSeq" id="WP_256337211.1">
    <property type="nucleotide sequence ID" value="NZ_FNDO01000103.1"/>
</dbReference>
<sequence>MINHIKYAFLPLVVFTTGLFTSCDEELEFTADESAYLSATQINGMLLDATTNKNNSIVELRNDEQSTDIVFRLSKQPKTGIDVTITVDESYVTTYNAIHNYCCPMKLFKLK</sequence>
<reference evidence="2" key="1">
    <citation type="submission" date="2016-10" db="EMBL/GenBank/DDBJ databases">
        <authorList>
            <person name="Varghese N."/>
            <person name="Submissions S."/>
        </authorList>
    </citation>
    <scope>NUCLEOTIDE SEQUENCE [LARGE SCALE GENOMIC DNA]</scope>
    <source>
        <strain evidence="2">NLAE-zl-C57</strain>
    </source>
</reference>
<dbReference type="Proteomes" id="UP000181870">
    <property type="component" value="Unassembled WGS sequence"/>
</dbReference>
<evidence type="ECO:0000313" key="1">
    <source>
        <dbReference type="EMBL" id="SDJ00098.1"/>
    </source>
</evidence>
<organism evidence="1 2">
    <name type="scientific">Bacteroides ovatus</name>
    <dbReference type="NCBI Taxonomy" id="28116"/>
    <lineage>
        <taxon>Bacteria</taxon>
        <taxon>Pseudomonadati</taxon>
        <taxon>Bacteroidota</taxon>
        <taxon>Bacteroidia</taxon>
        <taxon>Bacteroidales</taxon>
        <taxon>Bacteroidaceae</taxon>
        <taxon>Bacteroides</taxon>
    </lineage>
</organism>
<gene>
    <name evidence="1" type="ORF">SAMN05192582_11032</name>
</gene>
<proteinExistence type="predicted"/>
<dbReference type="PROSITE" id="PS51257">
    <property type="entry name" value="PROKAR_LIPOPROTEIN"/>
    <property type="match status" value="1"/>
</dbReference>
<dbReference type="EMBL" id="FNDO01000103">
    <property type="protein sequence ID" value="SDJ00098.1"/>
    <property type="molecule type" value="Genomic_DNA"/>
</dbReference>
<evidence type="ECO:0000313" key="2">
    <source>
        <dbReference type="Proteomes" id="UP000181870"/>
    </source>
</evidence>
<accession>A0A1G8Q647</accession>
<dbReference type="AlphaFoldDB" id="A0A1G8Q647"/>
<dbReference type="Gene3D" id="2.60.40.1740">
    <property type="entry name" value="hypothetical protein (bacova_03559)"/>
    <property type="match status" value="1"/>
</dbReference>
<name>A0A1G8Q647_BACOV</name>
<protein>
    <submittedName>
        <fullName evidence="1">Uncharacterized protein</fullName>
    </submittedName>
</protein>